<sequence length="756" mass="85799">MRRFRDFLVFILFTVCTGALAQSETGLYPLSEEKDFFAQLPQSIPHVDRIKANYAQGNTAEARRELAAYFREKAKNRFYFNWENIPVRLKEYQQLYPNAAKNHLKDADSHTELYHAETDWKLPFTNKQGKEVTAYEIRHLFRQHKAGDFAFSYFLLDKKELLPYFTSQAKSLNQAYQNGAVELIADGNGAYESFRGGNRMENWVLTHHLFLASPEYSDEDQITLLRTFLHHAEVLYQTNQKFQFGNHQTKGMVALAVIAMMYPEFEATKTYYDFALANLGQHLDLEVNADGFQFERSFHYHVGDIDNYFRVFKLAQITGNPIPKAWEGKLRGMFEAMVTLALPNKMAPVIQDDTDQPMATMNQLDEVMALGYALFSDPEFGFFASSNPSEEYYWLLSQVDLGRLRAKTETKPTGKSTALEATGYYVFREGWKESDQYLLISTGVSKEKPDHQHGDVLGLQLFANGEMLVPNYQVRYPEPEFPFFKNSWAKNVALVDSIPQGQEWTGNQGGSGFGKFGKLPKAEVLLWEPKGKIQAFRGTHDGYQDLGVGYERSVYFFPGEFWLVRDRFSGDQNHVYYQNFQGNYSLESGPILARSSQADGSGMDLIQLGSQLAGADVAGINGKNRVTFRSEPTPSLDFVTLLRPYDSFQDRTSAVDAAAKILLGDWEVHRQSLELKGSKFLADQILRKGDLLLLLGMRGIQSENLSLQSSKPVDIQVVLGEKGMELKSFEPNPIPLESSTGTLTLSTQPTQINHEN</sequence>
<dbReference type="InterPro" id="IPR012480">
    <property type="entry name" value="Hepar_II_III_C"/>
</dbReference>
<dbReference type="SUPFAM" id="SSF48230">
    <property type="entry name" value="Chondroitin AC/alginate lyase"/>
    <property type="match status" value="1"/>
</dbReference>
<dbReference type="Pfam" id="PF16889">
    <property type="entry name" value="Hepar_II_III_N"/>
    <property type="match status" value="1"/>
</dbReference>
<evidence type="ECO:0000256" key="2">
    <source>
        <dbReference type="ARBA" id="ARBA00022729"/>
    </source>
</evidence>
<protein>
    <submittedName>
        <fullName evidence="9">Heparinase II/III family protein</fullName>
    </submittedName>
</protein>
<dbReference type="EMBL" id="JAFKCT010000001">
    <property type="protein sequence ID" value="MBN7809763.1"/>
    <property type="molecule type" value="Genomic_DNA"/>
</dbReference>
<accession>A0ABS3BYK2</accession>
<organism evidence="9 10">
    <name type="scientific">Algoriphagus oliviformis</name>
    <dbReference type="NCBI Taxonomy" id="2811231"/>
    <lineage>
        <taxon>Bacteria</taxon>
        <taxon>Pseudomonadati</taxon>
        <taxon>Bacteroidota</taxon>
        <taxon>Cytophagia</taxon>
        <taxon>Cytophagales</taxon>
        <taxon>Cyclobacteriaceae</taxon>
        <taxon>Algoriphagus</taxon>
    </lineage>
</organism>
<dbReference type="RefSeq" id="WP_206576562.1">
    <property type="nucleotide sequence ID" value="NZ_JAFKCT010000001.1"/>
</dbReference>
<comment type="caution">
    <text evidence="9">The sequence shown here is derived from an EMBL/GenBank/DDBJ whole genome shotgun (WGS) entry which is preliminary data.</text>
</comment>
<keyword evidence="2 6" id="KW-0732">Signal</keyword>
<evidence type="ECO:0000313" key="9">
    <source>
        <dbReference type="EMBL" id="MBN7809763.1"/>
    </source>
</evidence>
<evidence type="ECO:0000256" key="5">
    <source>
        <dbReference type="SAM" id="MobiDB-lite"/>
    </source>
</evidence>
<feature type="domain" description="Heparin-sulfate lyase N-terminal" evidence="8">
    <location>
        <begin position="36"/>
        <end position="363"/>
    </location>
</feature>
<feature type="signal peptide" evidence="6">
    <location>
        <begin position="1"/>
        <end position="21"/>
    </location>
</feature>
<dbReference type="Gene3D" id="1.50.10.100">
    <property type="entry name" value="Chondroitin AC/alginate lyase"/>
    <property type="match status" value="1"/>
</dbReference>
<evidence type="ECO:0000256" key="3">
    <source>
        <dbReference type="ARBA" id="ARBA00022764"/>
    </source>
</evidence>
<comment type="subcellular location">
    <subcellularLocation>
        <location evidence="1">Periplasm</location>
    </subcellularLocation>
</comment>
<keyword evidence="10" id="KW-1185">Reference proteome</keyword>
<evidence type="ECO:0000313" key="10">
    <source>
        <dbReference type="Proteomes" id="UP000664317"/>
    </source>
</evidence>
<dbReference type="InterPro" id="IPR031680">
    <property type="entry name" value="Hepar_II_III_N"/>
</dbReference>
<reference evidence="9 10" key="1">
    <citation type="submission" date="2021-03" db="EMBL/GenBank/DDBJ databases">
        <title>novel species isolated from a fishpond in China.</title>
        <authorList>
            <person name="Lu H."/>
            <person name="Cai Z."/>
        </authorList>
    </citation>
    <scope>NUCLEOTIDE SEQUENCE [LARGE SCALE GENOMIC DNA]</scope>
    <source>
        <strain evidence="9 10">H41</strain>
    </source>
</reference>
<dbReference type="Pfam" id="PF07940">
    <property type="entry name" value="Hepar_II_III_C"/>
    <property type="match status" value="1"/>
</dbReference>
<keyword evidence="4" id="KW-0456">Lyase</keyword>
<evidence type="ECO:0000259" key="7">
    <source>
        <dbReference type="Pfam" id="PF07940"/>
    </source>
</evidence>
<dbReference type="PANTHER" id="PTHR39210:SF1">
    <property type="entry name" value="HEPARIN-SULFATE LYASE"/>
    <property type="match status" value="1"/>
</dbReference>
<dbReference type="InterPro" id="IPR008929">
    <property type="entry name" value="Chondroitin_lyas"/>
</dbReference>
<dbReference type="PANTHER" id="PTHR39210">
    <property type="entry name" value="HEPARIN-SULFATE LYASE"/>
    <property type="match status" value="1"/>
</dbReference>
<feature type="region of interest" description="Disordered" evidence="5">
    <location>
        <begin position="731"/>
        <end position="756"/>
    </location>
</feature>
<dbReference type="Proteomes" id="UP000664317">
    <property type="component" value="Unassembled WGS sequence"/>
</dbReference>
<gene>
    <name evidence="9" type="ORF">J0A68_02260</name>
</gene>
<name>A0ABS3BYK2_9BACT</name>
<evidence type="ECO:0000256" key="6">
    <source>
        <dbReference type="SAM" id="SignalP"/>
    </source>
</evidence>
<feature type="domain" description="Heparinase II/III-like C-terminal" evidence="7">
    <location>
        <begin position="413"/>
        <end position="580"/>
    </location>
</feature>
<evidence type="ECO:0000259" key="8">
    <source>
        <dbReference type="Pfam" id="PF16889"/>
    </source>
</evidence>
<feature type="compositionally biased region" description="Low complexity" evidence="5">
    <location>
        <begin position="736"/>
        <end position="747"/>
    </location>
</feature>
<evidence type="ECO:0000256" key="4">
    <source>
        <dbReference type="ARBA" id="ARBA00023239"/>
    </source>
</evidence>
<dbReference type="Gene3D" id="2.70.98.70">
    <property type="match status" value="1"/>
</dbReference>
<proteinExistence type="predicted"/>
<feature type="chain" id="PRO_5046738338" evidence="6">
    <location>
        <begin position="22"/>
        <end position="756"/>
    </location>
</feature>
<evidence type="ECO:0000256" key="1">
    <source>
        <dbReference type="ARBA" id="ARBA00004418"/>
    </source>
</evidence>
<keyword evidence="3" id="KW-0574">Periplasm</keyword>